<comment type="caution">
    <text evidence="1">The sequence shown here is derived from an EMBL/GenBank/DDBJ whole genome shotgun (WGS) entry which is preliminary data.</text>
</comment>
<evidence type="ECO:0000313" key="1">
    <source>
        <dbReference type="EMBL" id="HIV12512.1"/>
    </source>
</evidence>
<dbReference type="AlphaFoldDB" id="A0A9D1NTE2"/>
<organism evidence="1 2">
    <name type="scientific">Candidatus Pullilachnospira stercoravium</name>
    <dbReference type="NCBI Taxonomy" id="2840913"/>
    <lineage>
        <taxon>Bacteria</taxon>
        <taxon>Bacillati</taxon>
        <taxon>Bacillota</taxon>
        <taxon>Clostridia</taxon>
        <taxon>Lachnospirales</taxon>
        <taxon>Lachnospiraceae</taxon>
        <taxon>Lachnospiraceae incertae sedis</taxon>
        <taxon>Candidatus Pullilachnospira</taxon>
    </lineage>
</organism>
<proteinExistence type="predicted"/>
<gene>
    <name evidence="1" type="ORF">IAA63_05155</name>
</gene>
<dbReference type="InterPro" id="IPR029052">
    <property type="entry name" value="Metallo-depent_PP-like"/>
</dbReference>
<reference evidence="1" key="2">
    <citation type="journal article" date="2021" name="PeerJ">
        <title>Extensive microbial diversity within the chicken gut microbiome revealed by metagenomics and culture.</title>
        <authorList>
            <person name="Gilroy R."/>
            <person name="Ravi A."/>
            <person name="Getino M."/>
            <person name="Pursley I."/>
            <person name="Horton D.L."/>
            <person name="Alikhan N.F."/>
            <person name="Baker D."/>
            <person name="Gharbi K."/>
            <person name="Hall N."/>
            <person name="Watson M."/>
            <person name="Adriaenssens E.M."/>
            <person name="Foster-Nyarko E."/>
            <person name="Jarju S."/>
            <person name="Secka A."/>
            <person name="Antonio M."/>
            <person name="Oren A."/>
            <person name="Chaudhuri R.R."/>
            <person name="La Ragione R."/>
            <person name="Hildebrand F."/>
            <person name="Pallen M.J."/>
        </authorList>
    </citation>
    <scope>NUCLEOTIDE SEQUENCE</scope>
    <source>
        <strain evidence="1">ChiBcec2-4451</strain>
    </source>
</reference>
<accession>A0A9D1NTE2</accession>
<dbReference type="Proteomes" id="UP000886723">
    <property type="component" value="Unassembled WGS sequence"/>
</dbReference>
<evidence type="ECO:0000313" key="2">
    <source>
        <dbReference type="Proteomes" id="UP000886723"/>
    </source>
</evidence>
<name>A0A9D1NTE2_9FIRM</name>
<sequence>MNYYIADLHFGHEEVIRMDGRPFGSREEMDRCMISRWNESVRPDDDVYIVGDFCIGAPRHAMEYLGRLNGRKHLVVGHHDRNIAEDPQVRAEFVSVGQIMEIRDADETVVLCHYPLVQWNQYFRGAWHIHGHVHNRRNGGYDYFLQNEERALNAGCMVNHYRPVPLAQLRKNNREFREDRAYLWERYGKRRGPVELENGTWILPETNLFTGEKTMEKGDAHFILSEYCGKGLVYHFHCCGIKTRGYTFEEVLRTAFDFGEDFRIEEEDLREYSAQELDFLEGLKERLRKERAGA</sequence>
<evidence type="ECO:0008006" key="3">
    <source>
        <dbReference type="Google" id="ProtNLM"/>
    </source>
</evidence>
<reference evidence="1" key="1">
    <citation type="submission" date="2020-10" db="EMBL/GenBank/DDBJ databases">
        <authorList>
            <person name="Gilroy R."/>
        </authorList>
    </citation>
    <scope>NUCLEOTIDE SEQUENCE</scope>
    <source>
        <strain evidence="1">ChiBcec2-4451</strain>
    </source>
</reference>
<dbReference type="SUPFAM" id="SSF56300">
    <property type="entry name" value="Metallo-dependent phosphatases"/>
    <property type="match status" value="1"/>
</dbReference>
<dbReference type="EMBL" id="DVON01000111">
    <property type="protein sequence ID" value="HIV12512.1"/>
    <property type="molecule type" value="Genomic_DNA"/>
</dbReference>
<dbReference type="Gene3D" id="3.60.21.10">
    <property type="match status" value="1"/>
</dbReference>
<protein>
    <recommendedName>
        <fullName evidence="3">Phosphoesterase</fullName>
    </recommendedName>
</protein>